<evidence type="ECO:0000313" key="3">
    <source>
        <dbReference type="Proteomes" id="UP000824219"/>
    </source>
</evidence>
<keyword evidence="3" id="KW-1185">Reference proteome</keyword>
<dbReference type="AlphaFoldDB" id="A0A9D3SH20"/>
<gene>
    <name evidence="2" type="ORF">KOW79_013287</name>
</gene>
<dbReference type="Proteomes" id="UP000824219">
    <property type="component" value="Linkage Group LG15"/>
</dbReference>
<accession>A0A9D3SH20</accession>
<feature type="region of interest" description="Disordered" evidence="1">
    <location>
        <begin position="1"/>
        <end position="26"/>
    </location>
</feature>
<reference evidence="2 3" key="1">
    <citation type="submission" date="2021-06" db="EMBL/GenBank/DDBJ databases">
        <title>Chromosome-level genome assembly of the red-tail catfish (Hemibagrus wyckioides).</title>
        <authorList>
            <person name="Shao F."/>
        </authorList>
    </citation>
    <scope>NUCLEOTIDE SEQUENCE [LARGE SCALE GENOMIC DNA]</scope>
    <source>
        <strain evidence="2">EC202008001</strain>
        <tissue evidence="2">Blood</tissue>
    </source>
</reference>
<proteinExistence type="predicted"/>
<comment type="caution">
    <text evidence="2">The sequence shown here is derived from an EMBL/GenBank/DDBJ whole genome shotgun (WGS) entry which is preliminary data.</text>
</comment>
<dbReference type="EMBL" id="JAHKSW010000015">
    <property type="protein sequence ID" value="KAG7323585.1"/>
    <property type="molecule type" value="Genomic_DNA"/>
</dbReference>
<sequence>MASSRPLMTLRPPASGPPAQGGISRAGAQLISGPTWRLVGLDLWTMSSVVTPLSDWSRLTGHGYMEPQHNEDRAGHADISTFEAVGMESDPSQSVPFGVI</sequence>
<evidence type="ECO:0000313" key="2">
    <source>
        <dbReference type="EMBL" id="KAG7323585.1"/>
    </source>
</evidence>
<organism evidence="2 3">
    <name type="scientific">Hemibagrus wyckioides</name>
    <dbReference type="NCBI Taxonomy" id="337641"/>
    <lineage>
        <taxon>Eukaryota</taxon>
        <taxon>Metazoa</taxon>
        <taxon>Chordata</taxon>
        <taxon>Craniata</taxon>
        <taxon>Vertebrata</taxon>
        <taxon>Euteleostomi</taxon>
        <taxon>Actinopterygii</taxon>
        <taxon>Neopterygii</taxon>
        <taxon>Teleostei</taxon>
        <taxon>Ostariophysi</taxon>
        <taxon>Siluriformes</taxon>
        <taxon>Bagridae</taxon>
        <taxon>Hemibagrus</taxon>
    </lineage>
</organism>
<name>A0A9D3SH20_9TELE</name>
<protein>
    <submittedName>
        <fullName evidence="2">Uncharacterized protein</fullName>
    </submittedName>
</protein>
<evidence type="ECO:0000256" key="1">
    <source>
        <dbReference type="SAM" id="MobiDB-lite"/>
    </source>
</evidence>